<reference evidence="2 3" key="1">
    <citation type="submission" date="2019-02" db="EMBL/GenBank/DDBJ databases">
        <title>Deep-cultivation of Planctomycetes and their phenomic and genomic characterization uncovers novel biology.</title>
        <authorList>
            <person name="Wiegand S."/>
            <person name="Jogler M."/>
            <person name="Boedeker C."/>
            <person name="Pinto D."/>
            <person name="Vollmers J."/>
            <person name="Rivas-Marin E."/>
            <person name="Kohn T."/>
            <person name="Peeters S.H."/>
            <person name="Heuer A."/>
            <person name="Rast P."/>
            <person name="Oberbeckmann S."/>
            <person name="Bunk B."/>
            <person name="Jeske O."/>
            <person name="Meyerdierks A."/>
            <person name="Storesund J.E."/>
            <person name="Kallscheuer N."/>
            <person name="Luecker S."/>
            <person name="Lage O.M."/>
            <person name="Pohl T."/>
            <person name="Merkel B.J."/>
            <person name="Hornburger P."/>
            <person name="Mueller R.-W."/>
            <person name="Bruemmer F."/>
            <person name="Labrenz M."/>
            <person name="Spormann A.M."/>
            <person name="Op den Camp H."/>
            <person name="Overmann J."/>
            <person name="Amann R."/>
            <person name="Jetten M.S.M."/>
            <person name="Mascher T."/>
            <person name="Medema M.H."/>
            <person name="Devos D.P."/>
            <person name="Kaster A.-K."/>
            <person name="Ovreas L."/>
            <person name="Rohde M."/>
            <person name="Galperin M.Y."/>
            <person name="Jogler C."/>
        </authorList>
    </citation>
    <scope>NUCLEOTIDE SEQUENCE [LARGE SCALE GENOMIC DNA]</scope>
    <source>
        <strain evidence="2 3">I41</strain>
    </source>
</reference>
<feature type="compositionally biased region" description="Basic and acidic residues" evidence="1">
    <location>
        <begin position="30"/>
        <end position="40"/>
    </location>
</feature>
<name>A0A517TU64_9BACT</name>
<sequence>MEPGAQTLCYGVARTSVPAREKFFQTSGENYKEKGRRDDLSPCTFLAT</sequence>
<dbReference type="Proteomes" id="UP000317909">
    <property type="component" value="Chromosome"/>
</dbReference>
<evidence type="ECO:0000256" key="1">
    <source>
        <dbReference type="SAM" id="MobiDB-lite"/>
    </source>
</evidence>
<feature type="region of interest" description="Disordered" evidence="1">
    <location>
        <begin position="28"/>
        <end position="48"/>
    </location>
</feature>
<evidence type="ECO:0000313" key="2">
    <source>
        <dbReference type="EMBL" id="QDT71931.1"/>
    </source>
</evidence>
<dbReference type="AlphaFoldDB" id="A0A517TU64"/>
<protein>
    <submittedName>
        <fullName evidence="2">Uncharacterized protein</fullName>
    </submittedName>
</protein>
<proteinExistence type="predicted"/>
<keyword evidence="3" id="KW-1185">Reference proteome</keyword>
<organism evidence="2 3">
    <name type="scientific">Lacipirellula limnantheis</name>
    <dbReference type="NCBI Taxonomy" id="2528024"/>
    <lineage>
        <taxon>Bacteria</taxon>
        <taxon>Pseudomonadati</taxon>
        <taxon>Planctomycetota</taxon>
        <taxon>Planctomycetia</taxon>
        <taxon>Pirellulales</taxon>
        <taxon>Lacipirellulaceae</taxon>
        <taxon>Lacipirellula</taxon>
    </lineage>
</organism>
<accession>A0A517TU64</accession>
<evidence type="ECO:0000313" key="3">
    <source>
        <dbReference type="Proteomes" id="UP000317909"/>
    </source>
</evidence>
<dbReference type="EMBL" id="CP036339">
    <property type="protein sequence ID" value="QDT71931.1"/>
    <property type="molecule type" value="Genomic_DNA"/>
</dbReference>
<dbReference type="KEGG" id="llh:I41_10930"/>
<gene>
    <name evidence="2" type="ORF">I41_10930</name>
</gene>